<reference evidence="16" key="2">
    <citation type="submission" date="2022-12" db="EMBL/GenBank/DDBJ databases">
        <authorList>
            <person name="Webb A."/>
        </authorList>
    </citation>
    <scope>NUCLEOTIDE SEQUENCE</scope>
    <source>
        <strain evidence="16">Pf2</strain>
    </source>
</reference>
<dbReference type="SUPFAM" id="SSF53686">
    <property type="entry name" value="Tryptophan synthase beta subunit-like PLP-dependent enzymes"/>
    <property type="match status" value="1"/>
</dbReference>
<keyword evidence="3" id="KW-0663">Pyridoxal phosphate</keyword>
<comment type="cofactor">
    <cofactor evidence="1">
        <name>pyridoxal 5'-phosphate</name>
        <dbReference type="ChEBI" id="CHEBI:597326"/>
    </cofactor>
</comment>
<reference evidence="15 17" key="1">
    <citation type="submission" date="2021-11" db="EMBL/GenBank/DDBJ databases">
        <authorList>
            <person name="Islam A."/>
            <person name="Islam S."/>
            <person name="Flora M.S."/>
            <person name="Rahman M."/>
            <person name="Ziaur R.M."/>
            <person name="Epstein J.H."/>
            <person name="Hassan M."/>
            <person name="Klassen M."/>
            <person name="Woodard K."/>
            <person name="Webb A."/>
            <person name="Webby R.J."/>
            <person name="El Zowalaty M.E."/>
        </authorList>
    </citation>
    <scope>NUCLEOTIDE SEQUENCE [LARGE SCALE GENOMIC DNA]</scope>
    <source>
        <strain evidence="15">Pf1</strain>
    </source>
</reference>
<keyword evidence="17" id="KW-1185">Reference proteome</keyword>
<dbReference type="PANTHER" id="PTHR43050">
    <property type="entry name" value="SERINE / THREONINE RACEMASE FAMILY MEMBER"/>
    <property type="match status" value="1"/>
</dbReference>
<dbReference type="InterPro" id="IPR036052">
    <property type="entry name" value="TrpB-like_PALP_sf"/>
</dbReference>
<dbReference type="Proteomes" id="UP001159659">
    <property type="component" value="Unassembled WGS sequence"/>
</dbReference>
<dbReference type="FunFam" id="3.40.50.1100:FF:000007">
    <property type="entry name" value="L-threonine dehydratase catabolic TdcB"/>
    <property type="match status" value="1"/>
</dbReference>
<dbReference type="GO" id="GO:0030170">
    <property type="term" value="F:pyridoxal phosphate binding"/>
    <property type="evidence" value="ECO:0007669"/>
    <property type="project" value="TreeGrafter"/>
</dbReference>
<comment type="catalytic activity">
    <reaction evidence="7">
        <text>L-serine = D-serine</text>
        <dbReference type="Rhea" id="RHEA:10980"/>
        <dbReference type="ChEBI" id="CHEBI:33384"/>
        <dbReference type="ChEBI" id="CHEBI:35247"/>
        <dbReference type="EC" id="5.1.1.18"/>
    </reaction>
</comment>
<evidence type="ECO:0000256" key="8">
    <source>
        <dbReference type="ARBA" id="ARBA00056426"/>
    </source>
</evidence>
<dbReference type="AlphaFoldDB" id="A0AAV0UH06"/>
<dbReference type="EC" id="5.1.1.18" evidence="9"/>
<evidence type="ECO:0000256" key="10">
    <source>
        <dbReference type="ARBA" id="ARBA00070760"/>
    </source>
</evidence>
<dbReference type="GO" id="GO:0003941">
    <property type="term" value="F:L-serine ammonia-lyase activity"/>
    <property type="evidence" value="ECO:0007669"/>
    <property type="project" value="TreeGrafter"/>
</dbReference>
<evidence type="ECO:0000313" key="17">
    <source>
        <dbReference type="Proteomes" id="UP001157938"/>
    </source>
</evidence>
<evidence type="ECO:0000256" key="9">
    <source>
        <dbReference type="ARBA" id="ARBA00066592"/>
    </source>
</evidence>
<dbReference type="Gene3D" id="3.40.50.1100">
    <property type="match status" value="2"/>
</dbReference>
<evidence type="ECO:0000256" key="3">
    <source>
        <dbReference type="ARBA" id="ARBA00022898"/>
    </source>
</evidence>
<dbReference type="GO" id="GO:0000287">
    <property type="term" value="F:magnesium ion binding"/>
    <property type="evidence" value="ECO:0007669"/>
    <property type="project" value="TreeGrafter"/>
</dbReference>
<feature type="domain" description="Tryptophan synthase beta chain-like PALP" evidence="14">
    <location>
        <begin position="22"/>
        <end position="328"/>
    </location>
</feature>
<sequence>MSSTTDYAISLADVEAAAKRISGFVHRTPVLTSHSLDAMATAAGNGDSKCLFFKCENLQKVGAFKYRGALNAVKKFLQEKKEKREERDTIFVTHSSGNHAQALALAARDADCKAVIIMPNNAPSVKQNAVQSYGAQVVLCAPTNEARQQAADEMVEATGAHFVHSSNDPDVMSGQGTVALELLDQVKHEYGVTLDAIIVPIGGAGLCSGVAMAAKSVQPGIKVFAVEPTGAADAYNCFQKRQLMGHTSPVNTVADGLRTTLGDNNWPIVRDFVDDILLVSDDEIVSAMKLIWERMKLVVEPSGAVATAAVLANKLSAGINNVGIVFSGGNVDLEKLPW</sequence>
<protein>
    <recommendedName>
        <fullName evidence="10">Serine racemase</fullName>
        <ecNumber evidence="9">5.1.1.18</ecNumber>
    </recommendedName>
    <alternativeName>
        <fullName evidence="11">D-serine ammonia-lyase</fullName>
    </alternativeName>
    <alternativeName>
        <fullName evidence="13">D-serine dehydratase</fullName>
    </alternativeName>
    <alternativeName>
        <fullName evidence="12">L-serine ammonia-lyase</fullName>
    </alternativeName>
    <alternativeName>
        <fullName evidence="5">L-serine dehydratase</fullName>
    </alternativeName>
</protein>
<proteinExistence type="inferred from homology"/>
<evidence type="ECO:0000259" key="14">
    <source>
        <dbReference type="Pfam" id="PF00291"/>
    </source>
</evidence>
<comment type="catalytic activity">
    <reaction evidence="6">
        <text>D-serine = pyruvate + NH4(+)</text>
        <dbReference type="Rhea" id="RHEA:13977"/>
        <dbReference type="ChEBI" id="CHEBI:15361"/>
        <dbReference type="ChEBI" id="CHEBI:28938"/>
        <dbReference type="ChEBI" id="CHEBI:35247"/>
        <dbReference type="EC" id="4.3.1.18"/>
    </reaction>
</comment>
<accession>A0AAV0UH06</accession>
<dbReference type="GO" id="GO:0006563">
    <property type="term" value="P:L-serine metabolic process"/>
    <property type="evidence" value="ECO:0007669"/>
    <property type="project" value="UniProtKB-ARBA"/>
</dbReference>
<dbReference type="PANTHER" id="PTHR43050:SF1">
    <property type="entry name" value="SERINE RACEMASE"/>
    <property type="match status" value="1"/>
</dbReference>
<comment type="function">
    <text evidence="8">Catalyzes the synthesis of D-serine from L-serine. D-serine is a key coagonist with glutamate at NMDA receptors. Has dehydratase activity towards both L-serine and D-serine.</text>
</comment>
<evidence type="ECO:0000256" key="1">
    <source>
        <dbReference type="ARBA" id="ARBA00001933"/>
    </source>
</evidence>
<gene>
    <name evidence="15" type="ORF">PFR001_LOCUS6896</name>
    <name evidence="16" type="ORF">PFR002_LOCUS7671</name>
</gene>
<evidence type="ECO:0000313" key="16">
    <source>
        <dbReference type="EMBL" id="CAI5735075.1"/>
    </source>
</evidence>
<dbReference type="FunFam" id="3.40.50.1100:FF:000041">
    <property type="entry name" value="Threonine ammonia-lyase, variant"/>
    <property type="match status" value="1"/>
</dbReference>
<evidence type="ECO:0000256" key="4">
    <source>
        <dbReference type="ARBA" id="ARBA00023239"/>
    </source>
</evidence>
<dbReference type="GO" id="GO:0030378">
    <property type="term" value="F:serine racemase activity"/>
    <property type="evidence" value="ECO:0007669"/>
    <property type="project" value="UniProtKB-EC"/>
</dbReference>
<dbReference type="InterPro" id="IPR001926">
    <property type="entry name" value="TrpB-like_PALP"/>
</dbReference>
<dbReference type="EMBL" id="CANTFK010000962">
    <property type="protein sequence ID" value="CAI5735075.1"/>
    <property type="molecule type" value="Genomic_DNA"/>
</dbReference>
<evidence type="ECO:0000313" key="15">
    <source>
        <dbReference type="EMBL" id="CAH0491641.1"/>
    </source>
</evidence>
<dbReference type="GO" id="GO:0008721">
    <property type="term" value="F:D-serine ammonia-lyase activity"/>
    <property type="evidence" value="ECO:0007669"/>
    <property type="project" value="UniProtKB-EC"/>
</dbReference>
<dbReference type="Proteomes" id="UP001157938">
    <property type="component" value="Unassembled WGS sequence"/>
</dbReference>
<dbReference type="EMBL" id="CAKLBC010001363">
    <property type="protein sequence ID" value="CAH0491641.1"/>
    <property type="molecule type" value="Genomic_DNA"/>
</dbReference>
<organism evidence="16 18">
    <name type="scientific">Peronospora farinosa</name>
    <dbReference type="NCBI Taxonomy" id="134698"/>
    <lineage>
        <taxon>Eukaryota</taxon>
        <taxon>Sar</taxon>
        <taxon>Stramenopiles</taxon>
        <taxon>Oomycota</taxon>
        <taxon>Peronosporomycetes</taxon>
        <taxon>Peronosporales</taxon>
        <taxon>Peronosporaceae</taxon>
        <taxon>Peronospora</taxon>
    </lineage>
</organism>
<evidence type="ECO:0000256" key="12">
    <source>
        <dbReference type="ARBA" id="ARBA00081060"/>
    </source>
</evidence>
<evidence type="ECO:0000256" key="11">
    <source>
        <dbReference type="ARBA" id="ARBA00076108"/>
    </source>
</evidence>
<dbReference type="GO" id="GO:0005524">
    <property type="term" value="F:ATP binding"/>
    <property type="evidence" value="ECO:0007669"/>
    <property type="project" value="TreeGrafter"/>
</dbReference>
<name>A0AAV0UH06_9STRA</name>
<evidence type="ECO:0000256" key="6">
    <source>
        <dbReference type="ARBA" id="ARBA00050422"/>
    </source>
</evidence>
<evidence type="ECO:0000256" key="13">
    <source>
        <dbReference type="ARBA" id="ARBA00081761"/>
    </source>
</evidence>
<comment type="caution">
    <text evidence="16">The sequence shown here is derived from an EMBL/GenBank/DDBJ whole genome shotgun (WGS) entry which is preliminary data.</text>
</comment>
<dbReference type="GO" id="GO:0018114">
    <property type="term" value="F:threonine racemase activity"/>
    <property type="evidence" value="ECO:0007669"/>
    <property type="project" value="TreeGrafter"/>
</dbReference>
<comment type="similarity">
    <text evidence="2">Belongs to the serine/threonine dehydratase family.</text>
</comment>
<evidence type="ECO:0000256" key="2">
    <source>
        <dbReference type="ARBA" id="ARBA00010869"/>
    </source>
</evidence>
<evidence type="ECO:0000313" key="18">
    <source>
        <dbReference type="Proteomes" id="UP001159659"/>
    </source>
</evidence>
<evidence type="ECO:0000256" key="7">
    <source>
        <dbReference type="ARBA" id="ARBA00051769"/>
    </source>
</evidence>
<dbReference type="Pfam" id="PF00291">
    <property type="entry name" value="PALP"/>
    <property type="match status" value="1"/>
</dbReference>
<keyword evidence="4" id="KW-0456">Lyase</keyword>
<dbReference type="CDD" id="cd01562">
    <property type="entry name" value="Thr-dehyd"/>
    <property type="match status" value="1"/>
</dbReference>
<evidence type="ECO:0000256" key="5">
    <source>
        <dbReference type="ARBA" id="ARBA00031418"/>
    </source>
</evidence>
<dbReference type="GO" id="GO:0070179">
    <property type="term" value="P:D-serine biosynthetic process"/>
    <property type="evidence" value="ECO:0007669"/>
    <property type="project" value="TreeGrafter"/>
</dbReference>